<accession>A0ABR9W2C0</accession>
<dbReference type="Pfam" id="PF01120">
    <property type="entry name" value="Alpha_L_fucos"/>
    <property type="match status" value="1"/>
</dbReference>
<evidence type="ECO:0000313" key="9">
    <source>
        <dbReference type="EMBL" id="MBE9404298.1"/>
    </source>
</evidence>
<evidence type="ECO:0000256" key="5">
    <source>
        <dbReference type="ARBA" id="ARBA00022801"/>
    </source>
</evidence>
<dbReference type="Proteomes" id="UP000644727">
    <property type="component" value="Unassembled WGS sequence"/>
</dbReference>
<keyword evidence="10" id="KW-1185">Reference proteome</keyword>
<organism evidence="9 10">
    <name type="scientific">Brachybacterium epidermidis</name>
    <dbReference type="NCBI Taxonomy" id="2781983"/>
    <lineage>
        <taxon>Bacteria</taxon>
        <taxon>Bacillati</taxon>
        <taxon>Actinomycetota</taxon>
        <taxon>Actinomycetes</taxon>
        <taxon>Micrococcales</taxon>
        <taxon>Dermabacteraceae</taxon>
        <taxon>Brachybacterium</taxon>
    </lineage>
</organism>
<evidence type="ECO:0000256" key="4">
    <source>
        <dbReference type="ARBA" id="ARBA00022729"/>
    </source>
</evidence>
<dbReference type="Gene3D" id="3.20.20.80">
    <property type="entry name" value="Glycosidases"/>
    <property type="match status" value="1"/>
</dbReference>
<dbReference type="InterPro" id="IPR016286">
    <property type="entry name" value="FUC_metazoa-typ"/>
</dbReference>
<dbReference type="InterPro" id="IPR000933">
    <property type="entry name" value="Glyco_hydro_29"/>
</dbReference>
<comment type="caution">
    <text evidence="9">The sequence shown here is derived from an EMBL/GenBank/DDBJ whole genome shotgun (WGS) entry which is preliminary data.</text>
</comment>
<evidence type="ECO:0000256" key="3">
    <source>
        <dbReference type="ARBA" id="ARBA00012662"/>
    </source>
</evidence>
<keyword evidence="6" id="KW-0326">Glycosidase</keyword>
<evidence type="ECO:0000256" key="7">
    <source>
        <dbReference type="SAM" id="MobiDB-lite"/>
    </source>
</evidence>
<gene>
    <name evidence="9" type="ORF">IOE58_08910</name>
</gene>
<evidence type="ECO:0000256" key="2">
    <source>
        <dbReference type="ARBA" id="ARBA00007951"/>
    </source>
</evidence>
<feature type="domain" description="Glycoside hydrolase family 29 N-terminal" evidence="8">
    <location>
        <begin position="61"/>
        <end position="316"/>
    </location>
</feature>
<dbReference type="PANTHER" id="PTHR10030:SF37">
    <property type="entry name" value="ALPHA-L-FUCOSIDASE-RELATED"/>
    <property type="match status" value="1"/>
</dbReference>
<evidence type="ECO:0000256" key="1">
    <source>
        <dbReference type="ARBA" id="ARBA00004071"/>
    </source>
</evidence>
<dbReference type="PANTHER" id="PTHR10030">
    <property type="entry name" value="ALPHA-L-FUCOSIDASE"/>
    <property type="match status" value="1"/>
</dbReference>
<feature type="compositionally biased region" description="Polar residues" evidence="7">
    <location>
        <begin position="1"/>
        <end position="12"/>
    </location>
</feature>
<evidence type="ECO:0000256" key="6">
    <source>
        <dbReference type="ARBA" id="ARBA00023295"/>
    </source>
</evidence>
<feature type="region of interest" description="Disordered" evidence="7">
    <location>
        <begin position="1"/>
        <end position="21"/>
    </location>
</feature>
<dbReference type="InterPro" id="IPR057739">
    <property type="entry name" value="Glyco_hydro_29_N"/>
</dbReference>
<evidence type="ECO:0000313" key="10">
    <source>
        <dbReference type="Proteomes" id="UP000644727"/>
    </source>
</evidence>
<keyword evidence="4" id="KW-0732">Signal</keyword>
<dbReference type="EC" id="3.2.1.51" evidence="3"/>
<keyword evidence="5" id="KW-0378">Hydrolase</keyword>
<reference evidence="9 10" key="1">
    <citation type="submission" date="2020-10" db="EMBL/GenBank/DDBJ databases">
        <title>Draft genome and description of Brachybacterium epidermidis sp nov.</title>
        <authorList>
            <person name="Boxberger M."/>
            <person name="La Scola B."/>
        </authorList>
    </citation>
    <scope>NUCLEOTIDE SEQUENCE [LARGE SCALE GENOMIC DNA]</scope>
    <source>
        <strain evidence="9 10">Marseille-Q2903</strain>
    </source>
</reference>
<dbReference type="SMART" id="SM00812">
    <property type="entry name" value="Alpha_L_fucos"/>
    <property type="match status" value="1"/>
</dbReference>
<protein>
    <recommendedName>
        <fullName evidence="3">alpha-L-fucosidase</fullName>
        <ecNumber evidence="3">3.2.1.51</ecNumber>
    </recommendedName>
</protein>
<proteinExistence type="inferred from homology"/>
<dbReference type="RefSeq" id="WP_193866042.1">
    <property type="nucleotide sequence ID" value="NZ_JADEYR010000008.1"/>
</dbReference>
<dbReference type="InterPro" id="IPR017853">
    <property type="entry name" value="GH"/>
</dbReference>
<dbReference type="SUPFAM" id="SSF51445">
    <property type="entry name" value="(Trans)glycosidases"/>
    <property type="match status" value="1"/>
</dbReference>
<dbReference type="Gene3D" id="2.60.120.260">
    <property type="entry name" value="Galactose-binding domain-like"/>
    <property type="match status" value="1"/>
</dbReference>
<dbReference type="EMBL" id="JADEYR010000008">
    <property type="protein sequence ID" value="MBE9404298.1"/>
    <property type="molecule type" value="Genomic_DNA"/>
</dbReference>
<comment type="function">
    <text evidence="1">Alpha-L-fucosidase is responsible for hydrolyzing the alpha-1,6-linked fucose joined to the reducing-end N-acetylglucosamine of the carbohydrate moieties of glycoproteins.</text>
</comment>
<name>A0ABR9W2C0_9MICO</name>
<sequence length="443" mass="49011">MSRDTPVSSTESRPAGPAAPVSLIAPTPEQLAWQQAGLGVFFHVGVNTFGGVEWSDGTIPAADFAPSELDADQWVRTAKDLGAAYVVLTAKHHDGFCLWPTATTDYSVASSPFRDGQGDVVREVADACRRHGVGLGLYLSPWDRNAPQYEDPQAYDEFYLAQLSELCTNYGELVELWFDGAGSAGREYAWDRIRALIDELQPGAMVFNMGPATIRWVGNEDGLAADPCWYVTSSADLNNYDEDTVSFGQERYLPPECDVSIRTGWFWHADQEPKSLEHLLAIHDRSIGLGANLLLNLPPDRRGLIDQRDVERCRELRDALDARFGDPQQVPLRARSEDGTVWEATTDGPVMVQHLELREDISTGQRVHTHRVLDESGAVIAQGGTIGVRRLHRLETPVEVSRLRIECTGEQPRLSALHLHAPSEAPVPRLPLDFEASRERPDA</sequence>
<dbReference type="PRINTS" id="PR00741">
    <property type="entry name" value="GLHYDRLASE29"/>
</dbReference>
<evidence type="ECO:0000259" key="8">
    <source>
        <dbReference type="Pfam" id="PF01120"/>
    </source>
</evidence>
<comment type="similarity">
    <text evidence="2">Belongs to the glycosyl hydrolase 29 family.</text>
</comment>